<reference evidence="3 4" key="1">
    <citation type="journal article" date="2016" name="Mol. Biol. Evol.">
        <title>Comparative Genomics of Early-Diverging Mushroom-Forming Fungi Provides Insights into the Origins of Lignocellulose Decay Capabilities.</title>
        <authorList>
            <person name="Nagy L.G."/>
            <person name="Riley R."/>
            <person name="Tritt A."/>
            <person name="Adam C."/>
            <person name="Daum C."/>
            <person name="Floudas D."/>
            <person name="Sun H."/>
            <person name="Yadav J.S."/>
            <person name="Pangilinan J."/>
            <person name="Larsson K.H."/>
            <person name="Matsuura K."/>
            <person name="Barry K."/>
            <person name="Labutti K."/>
            <person name="Kuo R."/>
            <person name="Ohm R.A."/>
            <person name="Bhattacharya S.S."/>
            <person name="Shirouzu T."/>
            <person name="Yoshinaga Y."/>
            <person name="Martin F.M."/>
            <person name="Grigoriev I.V."/>
            <person name="Hibbett D.S."/>
        </authorList>
    </citation>
    <scope>NUCLEOTIDE SEQUENCE [LARGE SCALE GENOMIC DNA]</scope>
    <source>
        <strain evidence="3 4">93-53</strain>
    </source>
</reference>
<dbReference type="Proteomes" id="UP000076871">
    <property type="component" value="Unassembled WGS sequence"/>
</dbReference>
<feature type="domain" description="BTB" evidence="2">
    <location>
        <begin position="104"/>
        <end position="169"/>
    </location>
</feature>
<dbReference type="STRING" id="1314785.A0A165B1J4"/>
<dbReference type="AlphaFoldDB" id="A0A165B1J4"/>
<evidence type="ECO:0000313" key="4">
    <source>
        <dbReference type="Proteomes" id="UP000076871"/>
    </source>
</evidence>
<gene>
    <name evidence="3" type="ORF">LAESUDRAFT_816729</name>
</gene>
<dbReference type="SUPFAM" id="SSF54695">
    <property type="entry name" value="POZ domain"/>
    <property type="match status" value="1"/>
</dbReference>
<protein>
    <recommendedName>
        <fullName evidence="2">BTB domain-containing protein</fullName>
    </recommendedName>
</protein>
<dbReference type="InterPro" id="IPR011333">
    <property type="entry name" value="SKP1/BTB/POZ_sf"/>
</dbReference>
<sequence length="400" mass="43807">MAKRSMLANLKSVSPEFSKKKDRATLATPNLEVCGIWRREAASGPQREYLSSPGHRPTQPISSPTSIALTLTERSTISPVSPASPSAMIPSTDAPQRHPRFWLDDGSLVLRTSTGTDAYKVHRTLLARHSPFIASLAADDSLDGSPVVRIPEERGVSSADLEALLEHLYHDAPLDTDSPFPRIASVLRASSAQQLDLPSIHSLARHRLEALFPTSPVPFFETDRPDDALTLAVEYDVYPIQKILFYTVATHTHLEHDEPPTISSAHTHPDPPSPSDPAPASAPHLTLSPTLTTRCQSLLASLLSHFTPVLFTVPTASHMPCTDALAEAWMPRVIAPALAADGLCRPLETLQTIIDIDWAARGVCQECVVQKREEWCAEQRAVWEKMDGWLGLEGIERFTA</sequence>
<dbReference type="InterPro" id="IPR000210">
    <property type="entry name" value="BTB/POZ_dom"/>
</dbReference>
<dbReference type="InParanoid" id="A0A165B1J4"/>
<dbReference type="Gene3D" id="3.30.710.10">
    <property type="entry name" value="Potassium Channel Kv1.1, Chain A"/>
    <property type="match status" value="1"/>
</dbReference>
<organism evidence="3 4">
    <name type="scientific">Laetiporus sulphureus 93-53</name>
    <dbReference type="NCBI Taxonomy" id="1314785"/>
    <lineage>
        <taxon>Eukaryota</taxon>
        <taxon>Fungi</taxon>
        <taxon>Dikarya</taxon>
        <taxon>Basidiomycota</taxon>
        <taxon>Agaricomycotina</taxon>
        <taxon>Agaricomycetes</taxon>
        <taxon>Polyporales</taxon>
        <taxon>Laetiporus</taxon>
    </lineage>
</organism>
<feature type="region of interest" description="Disordered" evidence="1">
    <location>
        <begin position="256"/>
        <end position="286"/>
    </location>
</feature>
<evidence type="ECO:0000256" key="1">
    <source>
        <dbReference type="SAM" id="MobiDB-lite"/>
    </source>
</evidence>
<dbReference type="GeneID" id="63831832"/>
<dbReference type="RefSeq" id="XP_040757796.1">
    <property type="nucleotide sequence ID" value="XM_040914805.1"/>
</dbReference>
<evidence type="ECO:0000259" key="2">
    <source>
        <dbReference type="PROSITE" id="PS50097"/>
    </source>
</evidence>
<feature type="region of interest" description="Disordered" evidence="1">
    <location>
        <begin position="1"/>
        <end position="22"/>
    </location>
</feature>
<name>A0A165B1J4_9APHY</name>
<feature type="region of interest" description="Disordered" evidence="1">
    <location>
        <begin position="44"/>
        <end position="63"/>
    </location>
</feature>
<dbReference type="PROSITE" id="PS50097">
    <property type="entry name" value="BTB"/>
    <property type="match status" value="1"/>
</dbReference>
<dbReference type="OrthoDB" id="3249359at2759"/>
<proteinExistence type="predicted"/>
<dbReference type="CDD" id="cd18186">
    <property type="entry name" value="BTB_POZ_ZBTB_KLHL-like"/>
    <property type="match status" value="1"/>
</dbReference>
<dbReference type="EMBL" id="KV427699">
    <property type="protein sequence ID" value="KZT00056.1"/>
    <property type="molecule type" value="Genomic_DNA"/>
</dbReference>
<keyword evidence="4" id="KW-1185">Reference proteome</keyword>
<evidence type="ECO:0000313" key="3">
    <source>
        <dbReference type="EMBL" id="KZT00056.1"/>
    </source>
</evidence>
<accession>A0A165B1J4</accession>
<dbReference type="Pfam" id="PF00651">
    <property type="entry name" value="BTB"/>
    <property type="match status" value="1"/>
</dbReference>